<dbReference type="Pfam" id="PF00335">
    <property type="entry name" value="Tetraspanin"/>
    <property type="match status" value="1"/>
</dbReference>
<evidence type="ECO:0000256" key="1">
    <source>
        <dbReference type="ARBA" id="ARBA00004141"/>
    </source>
</evidence>
<comment type="subcellular location">
    <subcellularLocation>
        <location evidence="1">Membrane</location>
        <topology evidence="1">Multi-pass membrane protein</topology>
    </subcellularLocation>
</comment>
<dbReference type="GO" id="GO:0005886">
    <property type="term" value="C:plasma membrane"/>
    <property type="evidence" value="ECO:0007669"/>
    <property type="project" value="TreeGrafter"/>
</dbReference>
<dbReference type="RefSeq" id="XP_013911788.1">
    <property type="nucleotide sequence ID" value="XM_014056313.1"/>
</dbReference>
<reference evidence="8" key="1">
    <citation type="submission" date="2025-08" db="UniProtKB">
        <authorList>
            <consortium name="RefSeq"/>
        </authorList>
    </citation>
    <scope>IDENTIFICATION</scope>
    <source>
        <tissue evidence="8">Skeletal muscle</tissue>
    </source>
</reference>
<evidence type="ECO:0000256" key="5">
    <source>
        <dbReference type="SAM" id="MobiDB-lite"/>
    </source>
</evidence>
<dbReference type="AlphaFoldDB" id="A0A6I9XLS8"/>
<keyword evidence="2 6" id="KW-0812">Transmembrane</keyword>
<evidence type="ECO:0000313" key="8">
    <source>
        <dbReference type="RefSeq" id="XP_013911788.1"/>
    </source>
</evidence>
<dbReference type="PANTHER" id="PTHR19282:SF548">
    <property type="entry name" value="TETRASPANIN"/>
    <property type="match status" value="1"/>
</dbReference>
<dbReference type="InterPro" id="IPR018499">
    <property type="entry name" value="Tetraspanin/Peripherin"/>
</dbReference>
<dbReference type="Gene3D" id="1.10.1450.10">
    <property type="entry name" value="Tetraspanin"/>
    <property type="match status" value="1"/>
</dbReference>
<dbReference type="GeneID" id="106540994"/>
<evidence type="ECO:0000313" key="7">
    <source>
        <dbReference type="Proteomes" id="UP000504617"/>
    </source>
</evidence>
<keyword evidence="4 6" id="KW-0472">Membrane</keyword>
<dbReference type="InterPro" id="IPR008952">
    <property type="entry name" value="Tetraspanin_EC2_sf"/>
</dbReference>
<dbReference type="GO" id="GO:0016477">
    <property type="term" value="P:cell migration"/>
    <property type="evidence" value="ECO:0007669"/>
    <property type="project" value="TreeGrafter"/>
</dbReference>
<dbReference type="Gene3D" id="1.10.287.3160">
    <property type="match status" value="1"/>
</dbReference>
<organism evidence="7 8">
    <name type="scientific">Thamnophis sirtalis</name>
    <dbReference type="NCBI Taxonomy" id="35019"/>
    <lineage>
        <taxon>Eukaryota</taxon>
        <taxon>Metazoa</taxon>
        <taxon>Chordata</taxon>
        <taxon>Craniata</taxon>
        <taxon>Vertebrata</taxon>
        <taxon>Euteleostomi</taxon>
        <taxon>Lepidosauria</taxon>
        <taxon>Squamata</taxon>
        <taxon>Bifurcata</taxon>
        <taxon>Unidentata</taxon>
        <taxon>Episquamata</taxon>
        <taxon>Toxicofera</taxon>
        <taxon>Serpentes</taxon>
        <taxon>Colubroidea</taxon>
        <taxon>Colubridae</taxon>
        <taxon>Natricinae</taxon>
        <taxon>Thamnophis</taxon>
    </lineage>
</organism>
<sequence length="441" mass="49100">MPSTSGSSKKGPFHRPPVEKEEIPTPEMFLEVLKSQWDKTGSFSNLGGNERRFYNLNPTFAQALQLLEVDTPVATLTSASTVVTGDIANCLKAEDKKAETILRKTFQAITWAIRAAASASCFNRSTMLWLEQLRDRTLATAASRRLLWLRHWQAESRAKWHLAGADYAGDKRFGALLDPILVEDKNKWKVFPATTRRSNYQHASYPRRTSYRPPESDAQNHRPKQPLDPGSGHQQHFLNDLSQDEQLVAGVVLIITGVCFQVKLHNAFLVLNEAASGVAVTITVIGALIIILSGFGAIALFSSNKAMIKLFTGLLVLLLITEILIVATAYACRLKLHQTISKDFMRILNKYDNKVQITKGVDTLQAEFQCCGVENYTDWQNTTFGLLSSSVPKSCCKVPMESCVTDLNQNIVGINQEVTGIMLCYILLKVTNEDYDIIEQA</sequence>
<dbReference type="SUPFAM" id="SSF48652">
    <property type="entry name" value="Tetraspanin"/>
    <property type="match status" value="1"/>
</dbReference>
<feature type="transmembrane region" description="Helical" evidence="6">
    <location>
        <begin position="278"/>
        <end position="301"/>
    </location>
</feature>
<dbReference type="Proteomes" id="UP000504617">
    <property type="component" value="Unplaced"/>
</dbReference>
<evidence type="ECO:0000256" key="6">
    <source>
        <dbReference type="SAM" id="Phobius"/>
    </source>
</evidence>
<accession>A0A6I9XLS8</accession>
<dbReference type="OrthoDB" id="10033535at2759"/>
<keyword evidence="7" id="KW-1185">Reference proteome</keyword>
<keyword evidence="3 6" id="KW-1133">Transmembrane helix</keyword>
<proteinExistence type="predicted"/>
<evidence type="ECO:0000256" key="4">
    <source>
        <dbReference type="ARBA" id="ARBA00023136"/>
    </source>
</evidence>
<feature type="region of interest" description="Disordered" evidence="5">
    <location>
        <begin position="1"/>
        <end position="22"/>
    </location>
</feature>
<feature type="transmembrane region" description="Helical" evidence="6">
    <location>
        <begin position="247"/>
        <end position="271"/>
    </location>
</feature>
<feature type="region of interest" description="Disordered" evidence="5">
    <location>
        <begin position="200"/>
        <end position="235"/>
    </location>
</feature>
<evidence type="ECO:0000256" key="2">
    <source>
        <dbReference type="ARBA" id="ARBA00022692"/>
    </source>
</evidence>
<evidence type="ECO:0000256" key="3">
    <source>
        <dbReference type="ARBA" id="ARBA00022989"/>
    </source>
</evidence>
<gene>
    <name evidence="8" type="primary">LOC106540994</name>
</gene>
<name>A0A6I9XLS8_9SAUR</name>
<dbReference type="KEGG" id="tsr:106540994"/>
<protein>
    <submittedName>
        <fullName evidence="8">Uncharacterized protein LOC106540994</fullName>
    </submittedName>
</protein>
<dbReference type="PANTHER" id="PTHR19282">
    <property type="entry name" value="TETRASPANIN"/>
    <property type="match status" value="1"/>
</dbReference>
<feature type="transmembrane region" description="Helical" evidence="6">
    <location>
        <begin position="307"/>
        <end position="332"/>
    </location>
</feature>